<keyword evidence="4" id="KW-1185">Reference proteome</keyword>
<dbReference type="GeneID" id="25337423"/>
<dbReference type="VEuPathDB" id="ToxoDB:EMWEY_00034370"/>
<feature type="compositionally biased region" description="Basic and acidic residues" evidence="1">
    <location>
        <begin position="78"/>
        <end position="88"/>
    </location>
</feature>
<feature type="compositionally biased region" description="Low complexity" evidence="1">
    <location>
        <begin position="89"/>
        <end position="101"/>
    </location>
</feature>
<organism evidence="3 4">
    <name type="scientific">Eimeria maxima</name>
    <name type="common">Coccidian parasite</name>
    <dbReference type="NCBI Taxonomy" id="5804"/>
    <lineage>
        <taxon>Eukaryota</taxon>
        <taxon>Sar</taxon>
        <taxon>Alveolata</taxon>
        <taxon>Apicomplexa</taxon>
        <taxon>Conoidasida</taxon>
        <taxon>Coccidia</taxon>
        <taxon>Eucoccidiorida</taxon>
        <taxon>Eimeriorina</taxon>
        <taxon>Eimeriidae</taxon>
        <taxon>Eimeria</taxon>
    </lineage>
</organism>
<accession>U6LZZ0</accession>
<protein>
    <submittedName>
        <fullName evidence="3">Uncharacterized protein</fullName>
    </submittedName>
</protein>
<dbReference type="OMA" id="FWIYLDE"/>
<evidence type="ECO:0000313" key="3">
    <source>
        <dbReference type="EMBL" id="CDJ57321.1"/>
    </source>
</evidence>
<dbReference type="Pfam" id="PF23523">
    <property type="entry name" value="Microp_apicomplexa_13"/>
    <property type="match status" value="1"/>
</dbReference>
<keyword evidence="2" id="KW-1133">Transmembrane helix</keyword>
<feature type="region of interest" description="Disordered" evidence="1">
    <location>
        <begin position="75"/>
        <end position="101"/>
    </location>
</feature>
<dbReference type="InterPro" id="IPR056352">
    <property type="entry name" value="Microp_apicomplexa_13"/>
</dbReference>
<dbReference type="Proteomes" id="UP000030763">
    <property type="component" value="Unassembled WGS sequence"/>
</dbReference>
<name>U6LZZ0_EIMMA</name>
<dbReference type="OrthoDB" id="346855at2759"/>
<evidence type="ECO:0000256" key="2">
    <source>
        <dbReference type="SAM" id="Phobius"/>
    </source>
</evidence>
<sequence length="155" mass="17714">MGLLWTLRRDLLRRGSPAFKVGVWVAGIAGGLFWIYLDEREKPVKERAVFLPARREVQMEEGEIREWNLRLSGGKLLPHKDGNQKQEQEQQQEQHQGLEAARNAALAAIKEQGLKQESAEKQQQQKQQGWFSSLLGLGDKAQNPKAKKVPLFFDK</sequence>
<reference evidence="3" key="2">
    <citation type="submission" date="2013-10" db="EMBL/GenBank/DDBJ databases">
        <authorList>
            <person name="Aslett M."/>
        </authorList>
    </citation>
    <scope>NUCLEOTIDE SEQUENCE [LARGE SCALE GENOMIC DNA]</scope>
    <source>
        <strain evidence="3">Weybridge</strain>
    </source>
</reference>
<proteinExistence type="predicted"/>
<feature type="transmembrane region" description="Helical" evidence="2">
    <location>
        <begin position="21"/>
        <end position="37"/>
    </location>
</feature>
<reference evidence="3" key="1">
    <citation type="submission" date="2013-10" db="EMBL/GenBank/DDBJ databases">
        <title>Genomic analysis of the causative agents of coccidiosis in chickens.</title>
        <authorList>
            <person name="Reid A.J."/>
            <person name="Blake D."/>
            <person name="Billington K."/>
            <person name="Browne H."/>
            <person name="Dunn M."/>
            <person name="Hung S."/>
            <person name="Kawahara F."/>
            <person name="Miranda-Saavedra D."/>
            <person name="Mourier T."/>
            <person name="Nagra H."/>
            <person name="Otto T.D."/>
            <person name="Rawlings N."/>
            <person name="Sanchez A."/>
            <person name="Sanders M."/>
            <person name="Subramaniam C."/>
            <person name="Tay Y."/>
            <person name="Dear P."/>
            <person name="Doerig C."/>
            <person name="Gruber A."/>
            <person name="Parkinson J."/>
            <person name="Shirley M."/>
            <person name="Wan K.L."/>
            <person name="Berriman M."/>
            <person name="Tomley F."/>
            <person name="Pain A."/>
        </authorList>
    </citation>
    <scope>NUCLEOTIDE SEQUENCE [LARGE SCALE GENOMIC DNA]</scope>
    <source>
        <strain evidence="3">Weybridge</strain>
    </source>
</reference>
<dbReference type="AlphaFoldDB" id="U6LZZ0"/>
<evidence type="ECO:0000313" key="4">
    <source>
        <dbReference type="Proteomes" id="UP000030763"/>
    </source>
</evidence>
<feature type="region of interest" description="Disordered" evidence="1">
    <location>
        <begin position="135"/>
        <end position="155"/>
    </location>
</feature>
<evidence type="ECO:0000256" key="1">
    <source>
        <dbReference type="SAM" id="MobiDB-lite"/>
    </source>
</evidence>
<dbReference type="EMBL" id="HG719256">
    <property type="protein sequence ID" value="CDJ57321.1"/>
    <property type="molecule type" value="Genomic_DNA"/>
</dbReference>
<feature type="region of interest" description="Disordered" evidence="1">
    <location>
        <begin position="111"/>
        <end position="130"/>
    </location>
</feature>
<keyword evidence="2" id="KW-0472">Membrane</keyword>
<gene>
    <name evidence="3" type="ORF">EMWEY_00034370</name>
</gene>
<dbReference type="RefSeq" id="XP_013333971.1">
    <property type="nucleotide sequence ID" value="XM_013478517.1"/>
</dbReference>
<keyword evidence="2" id="KW-0812">Transmembrane</keyword>